<keyword evidence="5" id="KW-1185">Reference proteome</keyword>
<dbReference type="InterPro" id="IPR050832">
    <property type="entry name" value="Bact_Acetyltransf"/>
</dbReference>
<evidence type="ECO:0000256" key="2">
    <source>
        <dbReference type="ARBA" id="ARBA00023315"/>
    </source>
</evidence>
<dbReference type="AlphaFoldDB" id="A0A2P8H273"/>
<dbReference type="OrthoDB" id="9787920at2"/>
<evidence type="ECO:0000259" key="3">
    <source>
        <dbReference type="PROSITE" id="PS51186"/>
    </source>
</evidence>
<accession>A0A2P8H273</accession>
<dbReference type="SUPFAM" id="SSF55729">
    <property type="entry name" value="Acyl-CoA N-acyltransferases (Nat)"/>
    <property type="match status" value="1"/>
</dbReference>
<feature type="domain" description="N-acetyltransferase" evidence="3">
    <location>
        <begin position="1"/>
        <end position="140"/>
    </location>
</feature>
<dbReference type="CDD" id="cd04301">
    <property type="entry name" value="NAT_SF"/>
    <property type="match status" value="1"/>
</dbReference>
<organism evidence="4 5">
    <name type="scientific">Planomicrobium soli</name>
    <dbReference type="NCBI Taxonomy" id="1176648"/>
    <lineage>
        <taxon>Bacteria</taxon>
        <taxon>Bacillati</taxon>
        <taxon>Bacillota</taxon>
        <taxon>Bacilli</taxon>
        <taxon>Bacillales</taxon>
        <taxon>Caryophanaceae</taxon>
        <taxon>Planomicrobium</taxon>
    </lineage>
</organism>
<evidence type="ECO:0000313" key="4">
    <source>
        <dbReference type="EMBL" id="PSL40305.1"/>
    </source>
</evidence>
<dbReference type="RefSeq" id="WP_106533092.1">
    <property type="nucleotide sequence ID" value="NZ_PYAT01000005.1"/>
</dbReference>
<comment type="caution">
    <text evidence="4">The sequence shown here is derived from an EMBL/GenBank/DDBJ whole genome shotgun (WGS) entry which is preliminary data.</text>
</comment>
<proteinExistence type="predicted"/>
<dbReference type="InterPro" id="IPR000182">
    <property type="entry name" value="GNAT_dom"/>
</dbReference>
<gene>
    <name evidence="4" type="ORF">B0H99_10582</name>
</gene>
<dbReference type="Proteomes" id="UP000242682">
    <property type="component" value="Unassembled WGS sequence"/>
</dbReference>
<reference evidence="4 5" key="1">
    <citation type="submission" date="2018-03" db="EMBL/GenBank/DDBJ databases">
        <title>Genomic Encyclopedia of Type Strains, Phase III (KMG-III): the genomes of soil and plant-associated and newly described type strains.</title>
        <authorList>
            <person name="Whitman W."/>
        </authorList>
    </citation>
    <scope>NUCLEOTIDE SEQUENCE [LARGE SCALE GENOMIC DNA]</scope>
    <source>
        <strain evidence="4 5">CGMCC 1.12259</strain>
    </source>
</reference>
<dbReference type="Pfam" id="PF00583">
    <property type="entry name" value="Acetyltransf_1"/>
    <property type="match status" value="1"/>
</dbReference>
<sequence length="140" mass="16408">MEIRKQEVQEDREFIRSKVIEHNMASLSDAVKSPKEQVSFIARNDNGEIIGGVTGTSYWQHMHIDFLWVDKAERGKGIANQLMQQMEDYARSLNCRLLVVETLSFQAPGFYKKRGFREFGVIEDHPEGHSFHYFKKWLNK</sequence>
<dbReference type="PANTHER" id="PTHR43877:SF2">
    <property type="entry name" value="AMINOALKYLPHOSPHONATE N-ACETYLTRANSFERASE-RELATED"/>
    <property type="match status" value="1"/>
</dbReference>
<dbReference type="GO" id="GO:0016747">
    <property type="term" value="F:acyltransferase activity, transferring groups other than amino-acyl groups"/>
    <property type="evidence" value="ECO:0007669"/>
    <property type="project" value="InterPro"/>
</dbReference>
<dbReference type="EMBL" id="PYAT01000005">
    <property type="protein sequence ID" value="PSL40305.1"/>
    <property type="molecule type" value="Genomic_DNA"/>
</dbReference>
<name>A0A2P8H273_9BACL</name>
<keyword evidence="2" id="KW-0012">Acyltransferase</keyword>
<dbReference type="InterPro" id="IPR016181">
    <property type="entry name" value="Acyl_CoA_acyltransferase"/>
</dbReference>
<protein>
    <submittedName>
        <fullName evidence="4">Acetyltransferase (GNAT) family protein</fullName>
    </submittedName>
</protein>
<evidence type="ECO:0000256" key="1">
    <source>
        <dbReference type="ARBA" id="ARBA00022679"/>
    </source>
</evidence>
<dbReference type="PROSITE" id="PS51186">
    <property type="entry name" value="GNAT"/>
    <property type="match status" value="1"/>
</dbReference>
<keyword evidence="1 4" id="KW-0808">Transferase</keyword>
<dbReference type="PANTHER" id="PTHR43877">
    <property type="entry name" value="AMINOALKYLPHOSPHONATE N-ACETYLTRANSFERASE-RELATED-RELATED"/>
    <property type="match status" value="1"/>
</dbReference>
<dbReference type="Gene3D" id="3.40.630.30">
    <property type="match status" value="1"/>
</dbReference>
<evidence type="ECO:0000313" key="5">
    <source>
        <dbReference type="Proteomes" id="UP000242682"/>
    </source>
</evidence>